<evidence type="ECO:0000313" key="3">
    <source>
        <dbReference type="EMBL" id="MDU9001687.1"/>
    </source>
</evidence>
<dbReference type="InterPro" id="IPR001680">
    <property type="entry name" value="WD40_rpt"/>
</dbReference>
<proteinExistence type="predicted"/>
<dbReference type="PANTHER" id="PTHR19879:SF9">
    <property type="entry name" value="TRANSCRIPTION INITIATION FACTOR TFIID SUBUNIT 5"/>
    <property type="match status" value="1"/>
</dbReference>
<organism evidence="3 4">
    <name type="scientific">Streptomyces mirabilis</name>
    <dbReference type="NCBI Taxonomy" id="68239"/>
    <lineage>
        <taxon>Bacteria</taxon>
        <taxon>Bacillati</taxon>
        <taxon>Actinomycetota</taxon>
        <taxon>Actinomycetes</taxon>
        <taxon>Kitasatosporales</taxon>
        <taxon>Streptomycetaceae</taxon>
        <taxon>Streptomyces</taxon>
    </lineage>
</organism>
<dbReference type="InterPro" id="IPR015943">
    <property type="entry name" value="WD40/YVTN_repeat-like_dom_sf"/>
</dbReference>
<dbReference type="InterPro" id="IPR036322">
    <property type="entry name" value="WD40_repeat_dom_sf"/>
</dbReference>
<dbReference type="EMBL" id="JARAKF010000005">
    <property type="protein sequence ID" value="MDU9001687.1"/>
    <property type="molecule type" value="Genomic_DNA"/>
</dbReference>
<dbReference type="Pfam" id="PF00400">
    <property type="entry name" value="WD40"/>
    <property type="match status" value="2"/>
</dbReference>
<dbReference type="InterPro" id="IPR011600">
    <property type="entry name" value="Pept_C14_caspase"/>
</dbReference>
<feature type="compositionally biased region" description="Polar residues" evidence="1">
    <location>
        <begin position="286"/>
        <end position="306"/>
    </location>
</feature>
<dbReference type="SUPFAM" id="SSF50978">
    <property type="entry name" value="WD40 repeat-like"/>
    <property type="match status" value="1"/>
</dbReference>
<dbReference type="PANTHER" id="PTHR19879">
    <property type="entry name" value="TRANSCRIPTION INITIATION FACTOR TFIID"/>
    <property type="match status" value="1"/>
</dbReference>
<dbReference type="Gene3D" id="3.40.50.1460">
    <property type="match status" value="1"/>
</dbReference>
<keyword evidence="4" id="KW-1185">Reference proteome</keyword>
<feature type="domain" description="Peptidase C14 caspase" evidence="2">
    <location>
        <begin position="62"/>
        <end position="220"/>
    </location>
</feature>
<gene>
    <name evidence="3" type="ORF">PU648_57705</name>
</gene>
<protein>
    <submittedName>
        <fullName evidence="3">Caspase family protein</fullName>
    </submittedName>
</protein>
<dbReference type="Pfam" id="PF00656">
    <property type="entry name" value="Peptidase_C14"/>
    <property type="match status" value="1"/>
</dbReference>
<dbReference type="Gene3D" id="2.130.10.10">
    <property type="entry name" value="YVTN repeat-like/Quinoprotein amine dehydrogenase"/>
    <property type="match status" value="2"/>
</dbReference>
<evidence type="ECO:0000259" key="2">
    <source>
        <dbReference type="Pfam" id="PF00656"/>
    </source>
</evidence>
<dbReference type="NCBIfam" id="NF047832">
    <property type="entry name" value="caspase_w_EACC1"/>
    <property type="match status" value="1"/>
</dbReference>
<evidence type="ECO:0000313" key="4">
    <source>
        <dbReference type="Proteomes" id="UP001257627"/>
    </source>
</evidence>
<sequence>MTLGTDRIDRSGSHAVLIGVSAYQDPSFPSVPAAKRSMQGVHGMLIDEELGGWSTDQITPILNPIDCRRVMSDLRRHAQNTHGVLLLYFVGHGTVTMNGDLVLAVSDTLADEPDVTGLEYSKIRSVLLGSPAKVKAVVLDCCYSGRAIDVLAGDRQHLADITDVRGTYTLTAADRTAHAGQADTYTAFTGELLDLIGAGVADGPPVLTFAELYPHLRHRLIARNLPHPNQRGTDTADQCPVAKNASVKTPTAGQAASPARLGAPAHAVDVAPPAQLKRPDTATAADLSTKTRLPSSVGSREVSSPQLKALAGGDASRAKLPAHRRGIRRRDLMLSTLAVAGTGVATATVIRLHSGSAGTAKTTSKISGEGTGTVLFSPDGKTLATCGNEGFRLRDSATGRSIALLSDQDRPGNLAFSPDGRTLATGGIDGIRLRDPATGVITVDLQSDHSVTGLAFSPDGNTLAGGVGLDAYGSKGIRLWSVAKGGTKATFTVPLNEQAIHALVFSPDGRNLVGGSAFADEGRCWLWEVATGRISATVLKESTISAAFSPDGKTFATGGVHGVRLWTTRTVRAVSTFTGDYTASVAFGPYGSTLVTGGVGGVRVWDVATGRLISRLTENDTDTVAVSPDGQVVASGSIGQGFGVSESPTESRESGFWLWKHPASAPILTSRSSAHVGPHRA</sequence>
<evidence type="ECO:0000256" key="1">
    <source>
        <dbReference type="SAM" id="MobiDB-lite"/>
    </source>
</evidence>
<feature type="region of interest" description="Disordered" evidence="1">
    <location>
        <begin position="271"/>
        <end position="322"/>
    </location>
</feature>
<geneLocation type="plasmid" evidence="3">
    <name>unnamed3</name>
</geneLocation>
<name>A0ABU3V696_9ACTN</name>
<dbReference type="Proteomes" id="UP001257627">
    <property type="component" value="Unassembled WGS sequence"/>
</dbReference>
<accession>A0ABU3V696</accession>
<keyword evidence="3" id="KW-0614">Plasmid</keyword>
<dbReference type="SMART" id="SM00320">
    <property type="entry name" value="WD40"/>
    <property type="match status" value="7"/>
</dbReference>
<comment type="caution">
    <text evidence="3">The sequence shown here is derived from an EMBL/GenBank/DDBJ whole genome shotgun (WGS) entry which is preliminary data.</text>
</comment>
<reference evidence="3 4" key="1">
    <citation type="submission" date="2023-02" db="EMBL/GenBank/DDBJ databases">
        <authorList>
            <person name="Maleckis M."/>
        </authorList>
    </citation>
    <scope>NUCLEOTIDE SEQUENCE [LARGE SCALE GENOMIC DNA]</scope>
    <source>
        <strain evidence="3 4">P8-A2</strain>
        <plasmid evidence="3">unnamed3</plasmid>
    </source>
</reference>